<dbReference type="CDD" id="cd00254">
    <property type="entry name" value="LT-like"/>
    <property type="match status" value="1"/>
</dbReference>
<evidence type="ECO:0000259" key="1">
    <source>
        <dbReference type="Pfam" id="PF01464"/>
    </source>
</evidence>
<reference evidence="3 4" key="1">
    <citation type="submission" date="2023-10" db="EMBL/GenBank/DDBJ databases">
        <title>Whole Genome based description of the genera Actinobaculum and Actinotignum reveals a complex phylogenetic relationship within the species included in the genus Actinotignum.</title>
        <authorList>
            <person name="Jensen C.S."/>
            <person name="Dargis R."/>
            <person name="Kemp M."/>
            <person name="Christensen J.J."/>
        </authorList>
    </citation>
    <scope>NUCLEOTIDE SEQUENCE</scope>
    <source>
        <strain evidence="3">SLA_B511</strain>
        <strain evidence="2 4">SLA_B974</strain>
    </source>
</reference>
<dbReference type="Gene3D" id="1.10.530.10">
    <property type="match status" value="1"/>
</dbReference>
<sequence>MNSSQRRALLMEAKATHTPLFSVEELRAQLQQENLPSRPEVQKIVAQTAALMGVNPKLAMGIAYIESGFDPAKVSDTGAIGPMQLLPGAVSWAEKMVGRPLNMYSPRDNATAGVAILRYLQRHTDSTHNAIAAYYQGLRSLQNDGAYPSTQKFVLRVLRAVSQL</sequence>
<evidence type="ECO:0000313" key="4">
    <source>
        <dbReference type="Proteomes" id="UP001275049"/>
    </source>
</evidence>
<accession>A0AAW9HYB8</accession>
<evidence type="ECO:0000313" key="2">
    <source>
        <dbReference type="EMBL" id="MDY5132186.1"/>
    </source>
</evidence>
<protein>
    <submittedName>
        <fullName evidence="3">Lytic transglycosylase domain-containing protein</fullName>
        <ecNumber evidence="3">4.2.2.n1</ecNumber>
    </submittedName>
</protein>
<feature type="domain" description="Transglycosylase SLT" evidence="1">
    <location>
        <begin position="49"/>
        <end position="152"/>
    </location>
</feature>
<dbReference type="Pfam" id="PF01464">
    <property type="entry name" value="SLT"/>
    <property type="match status" value="1"/>
</dbReference>
<dbReference type="PANTHER" id="PTHR37423:SF2">
    <property type="entry name" value="MEMBRANE-BOUND LYTIC MUREIN TRANSGLYCOSYLASE C"/>
    <property type="match status" value="1"/>
</dbReference>
<dbReference type="GO" id="GO:0016829">
    <property type="term" value="F:lyase activity"/>
    <property type="evidence" value="ECO:0007669"/>
    <property type="project" value="UniProtKB-KW"/>
</dbReference>
<dbReference type="Proteomes" id="UP001281731">
    <property type="component" value="Unassembled WGS sequence"/>
</dbReference>
<dbReference type="EMBL" id="JAWNGA010000001">
    <property type="protein sequence ID" value="MDY5132186.1"/>
    <property type="molecule type" value="Genomic_DNA"/>
</dbReference>
<proteinExistence type="predicted"/>
<organism evidence="3 5">
    <name type="scientific">Actinotignum urinale</name>
    <dbReference type="NCBI Taxonomy" id="190146"/>
    <lineage>
        <taxon>Bacteria</taxon>
        <taxon>Bacillati</taxon>
        <taxon>Actinomycetota</taxon>
        <taxon>Actinomycetes</taxon>
        <taxon>Actinomycetales</taxon>
        <taxon>Actinomycetaceae</taxon>
        <taxon>Actinotignum</taxon>
    </lineage>
</organism>
<gene>
    <name evidence="3" type="ORF">R6G80_06725</name>
    <name evidence="2" type="ORF">R6G86_00300</name>
</gene>
<dbReference type="RefSeq" id="WP_022865583.1">
    <property type="nucleotide sequence ID" value="NZ_CAMYCL010000020.1"/>
</dbReference>
<dbReference type="AlphaFoldDB" id="A0AAW9HYB8"/>
<keyword evidence="3" id="KW-0456">Lyase</keyword>
<name>A0AAW9HYB8_9ACTO</name>
<dbReference type="InterPro" id="IPR023346">
    <property type="entry name" value="Lysozyme-like_dom_sf"/>
</dbReference>
<dbReference type="EC" id="4.2.2.n1" evidence="3"/>
<keyword evidence="4" id="KW-1185">Reference proteome</keyword>
<dbReference type="InterPro" id="IPR008258">
    <property type="entry name" value="Transglycosylase_SLT_dom_1"/>
</dbReference>
<evidence type="ECO:0000313" key="3">
    <source>
        <dbReference type="EMBL" id="MDY5155412.1"/>
    </source>
</evidence>
<dbReference type="SUPFAM" id="SSF53955">
    <property type="entry name" value="Lysozyme-like"/>
    <property type="match status" value="1"/>
</dbReference>
<dbReference type="EMBL" id="JAWNGC010000008">
    <property type="protein sequence ID" value="MDY5155412.1"/>
    <property type="molecule type" value="Genomic_DNA"/>
</dbReference>
<comment type="caution">
    <text evidence="3">The sequence shown here is derived from an EMBL/GenBank/DDBJ whole genome shotgun (WGS) entry which is preliminary data.</text>
</comment>
<evidence type="ECO:0000313" key="5">
    <source>
        <dbReference type="Proteomes" id="UP001281731"/>
    </source>
</evidence>
<dbReference type="Proteomes" id="UP001275049">
    <property type="component" value="Unassembled WGS sequence"/>
</dbReference>
<dbReference type="PANTHER" id="PTHR37423">
    <property type="entry name" value="SOLUBLE LYTIC MUREIN TRANSGLYCOSYLASE-RELATED"/>
    <property type="match status" value="1"/>
</dbReference>